<accession>A0A6N4WEX2</accession>
<evidence type="ECO:0008006" key="3">
    <source>
        <dbReference type="Google" id="ProtNLM"/>
    </source>
</evidence>
<reference evidence="1 2" key="1">
    <citation type="journal article" date="2019" name="Emerg. Microbes Infect.">
        <title>Comprehensive subspecies identification of 175 nontuberculous mycobacteria species based on 7547 genomic profiles.</title>
        <authorList>
            <person name="Matsumoto Y."/>
            <person name="Kinjo T."/>
            <person name="Motooka D."/>
            <person name="Nabeya D."/>
            <person name="Jung N."/>
            <person name="Uechi K."/>
            <person name="Horii T."/>
            <person name="Iida T."/>
            <person name="Fujita J."/>
            <person name="Nakamura S."/>
        </authorList>
    </citation>
    <scope>NUCLEOTIDE SEQUENCE [LARGE SCALE GENOMIC DNA]</scope>
    <source>
        <strain evidence="1 2">JCM 30275</strain>
    </source>
</reference>
<keyword evidence="2" id="KW-1185">Reference proteome</keyword>
<dbReference type="InterPro" id="IPR029069">
    <property type="entry name" value="HotDog_dom_sf"/>
</dbReference>
<dbReference type="KEGG" id="many:MANY_49760"/>
<gene>
    <name evidence="1" type="ORF">MANY_49760</name>
</gene>
<dbReference type="Pfam" id="PF14539">
    <property type="entry name" value="DUF4442"/>
    <property type="match status" value="1"/>
</dbReference>
<sequence>MLHCLLSTGPPGPSGSLLPVGSAGMAATTETTTETRTYRIWQHLSRYPGGRLVFSAAAAVRVPFFATVLPHIVRMEPGYAEVSIRKWPLTYNHLRTVHAIAMCNAAEVAMGMLMEATVPTTHRWIPKAMEVQYLHKATTALRACARIDPPDFDGITDGADVLVGVSVYDRFGTEVVRAAITTWVTRSHSS</sequence>
<dbReference type="InterPro" id="IPR027961">
    <property type="entry name" value="DUF4442"/>
</dbReference>
<dbReference type="SUPFAM" id="SSF54637">
    <property type="entry name" value="Thioesterase/thiol ester dehydrase-isomerase"/>
    <property type="match status" value="1"/>
</dbReference>
<dbReference type="Gene3D" id="3.10.129.10">
    <property type="entry name" value="Hotdog Thioesterase"/>
    <property type="match status" value="1"/>
</dbReference>
<dbReference type="AlphaFoldDB" id="A0A6N4WEX2"/>
<dbReference type="Proteomes" id="UP000467249">
    <property type="component" value="Chromosome"/>
</dbReference>
<dbReference type="EMBL" id="AP022620">
    <property type="protein sequence ID" value="BBZ79639.1"/>
    <property type="molecule type" value="Genomic_DNA"/>
</dbReference>
<evidence type="ECO:0000313" key="2">
    <source>
        <dbReference type="Proteomes" id="UP000467249"/>
    </source>
</evidence>
<protein>
    <recommendedName>
        <fullName evidence="3">Thioesterase</fullName>
    </recommendedName>
</protein>
<evidence type="ECO:0000313" key="1">
    <source>
        <dbReference type="EMBL" id="BBZ79639.1"/>
    </source>
</evidence>
<proteinExistence type="predicted"/>
<name>A0A6N4WEX2_9MYCO</name>
<organism evidence="1 2">
    <name type="scientific">Mycolicibacterium anyangense</name>
    <dbReference type="NCBI Taxonomy" id="1431246"/>
    <lineage>
        <taxon>Bacteria</taxon>
        <taxon>Bacillati</taxon>
        <taxon>Actinomycetota</taxon>
        <taxon>Actinomycetes</taxon>
        <taxon>Mycobacteriales</taxon>
        <taxon>Mycobacteriaceae</taxon>
        <taxon>Mycolicibacterium</taxon>
    </lineage>
</organism>